<gene>
    <name evidence="1" type="ORF">SAPIS_v1c01640</name>
</gene>
<evidence type="ECO:0000313" key="1">
    <source>
        <dbReference type="EMBL" id="AHB36010.1"/>
    </source>
</evidence>
<accession>V5RJR5</accession>
<organism evidence="1 2">
    <name type="scientific">Spiroplasma apis B31</name>
    <dbReference type="NCBI Taxonomy" id="1276258"/>
    <lineage>
        <taxon>Bacteria</taxon>
        <taxon>Bacillati</taxon>
        <taxon>Mycoplasmatota</taxon>
        <taxon>Mollicutes</taxon>
        <taxon>Entomoplasmatales</taxon>
        <taxon>Spiroplasmataceae</taxon>
        <taxon>Spiroplasma</taxon>
    </lineage>
</organism>
<dbReference type="PATRIC" id="fig|1276258.3.peg.158"/>
<keyword evidence="2" id="KW-1185">Reference proteome</keyword>
<dbReference type="AlphaFoldDB" id="V5RJR5"/>
<dbReference type="Proteomes" id="UP000018550">
    <property type="component" value="Chromosome"/>
</dbReference>
<reference evidence="1 2" key="1">
    <citation type="journal article" date="2014" name="Genome Announc.">
        <title>Complete Genome Sequence of Spiroplasma apis B31T (ATCC 33834), a Bacterium Associated with May Disease of Honeybees (Apis mellifera).</title>
        <authorList>
            <person name="Ku C."/>
            <person name="Lo W.S."/>
            <person name="Chen L.L."/>
            <person name="Kuo C.H."/>
        </authorList>
    </citation>
    <scope>NUCLEOTIDE SEQUENCE [LARGE SCALE GENOMIC DNA]</scope>
    <source>
        <strain evidence="1">B31</strain>
    </source>
</reference>
<sequence>MIKKSLLYFISLFPLFVNNNLNSFERYICLTNKDSNEFLSSYEQEELHLSYAVPIAEGDYSRNGKIAEHDLTTRSKYAYANNYSSNRELIENFRQIRIKFDVRVGINENSGSDYNYYDSYLWLIVDLSSAINGDTNKLSESGKKTNREMLVPGWKNKEAGYYTGDDYYVTYVFEHTTGNYDKWVFLNTCVVLGKSLNFEIRYNGAYRFRSASFSKNI</sequence>
<dbReference type="RefSeq" id="WP_023788944.1">
    <property type="nucleotide sequence ID" value="NC_022998.1"/>
</dbReference>
<name>V5RJR5_SPIAP</name>
<evidence type="ECO:0000313" key="2">
    <source>
        <dbReference type="Proteomes" id="UP000018550"/>
    </source>
</evidence>
<proteinExistence type="predicted"/>
<dbReference type="HOGENOM" id="CLU_1271617_0_0_14"/>
<dbReference type="EMBL" id="CP006682">
    <property type="protein sequence ID" value="AHB36010.1"/>
    <property type="molecule type" value="Genomic_DNA"/>
</dbReference>
<dbReference type="STRING" id="1276258.SAPIS_v1c01640"/>
<dbReference type="KEGG" id="sapi:SAPIS_v1c01640"/>
<protein>
    <submittedName>
        <fullName evidence="1">Uncharacterized protein</fullName>
    </submittedName>
</protein>